<dbReference type="Gene3D" id="1.20.140.10">
    <property type="entry name" value="Butyryl-CoA Dehydrogenase, subunit A, domain 3"/>
    <property type="match status" value="2"/>
</dbReference>
<dbReference type="GO" id="GO:0005504">
    <property type="term" value="F:fatty acid binding"/>
    <property type="evidence" value="ECO:0007669"/>
    <property type="project" value="TreeGrafter"/>
</dbReference>
<dbReference type="InterPro" id="IPR012258">
    <property type="entry name" value="Acyl-CoA_oxidase"/>
</dbReference>
<dbReference type="InterPro" id="IPR036250">
    <property type="entry name" value="AcylCo_DH-like_C"/>
</dbReference>
<accession>A0AA39FT08</accession>
<dbReference type="GO" id="GO:0033540">
    <property type="term" value="P:fatty acid beta-oxidation using acyl-CoA oxidase"/>
    <property type="evidence" value="ECO:0007669"/>
    <property type="project" value="TreeGrafter"/>
</dbReference>
<evidence type="ECO:0000256" key="12">
    <source>
        <dbReference type="PIRSR" id="PIRSR000168-1"/>
    </source>
</evidence>
<feature type="binding site" evidence="13">
    <location>
        <position position="209"/>
    </location>
    <ligand>
        <name>FAD</name>
        <dbReference type="ChEBI" id="CHEBI:57692"/>
    </ligand>
</feature>
<name>A0AA39FT08_MICHY</name>
<dbReference type="Pfam" id="PF22924">
    <property type="entry name" value="ACOX_C_alpha1"/>
    <property type="match status" value="1"/>
</dbReference>
<dbReference type="SUPFAM" id="SSF56645">
    <property type="entry name" value="Acyl-CoA dehydrogenase NM domain-like"/>
    <property type="match status" value="1"/>
</dbReference>
<dbReference type="EMBL" id="JAQQBR010000006">
    <property type="protein sequence ID" value="KAK0174935.1"/>
    <property type="molecule type" value="Genomic_DNA"/>
</dbReference>
<dbReference type="InterPro" id="IPR006091">
    <property type="entry name" value="Acyl-CoA_Oxase/DH_mid-dom"/>
</dbReference>
<evidence type="ECO:0000256" key="10">
    <source>
        <dbReference type="ARBA" id="ARBA00023140"/>
    </source>
</evidence>
<evidence type="ECO:0000259" key="14">
    <source>
        <dbReference type="Pfam" id="PF01756"/>
    </source>
</evidence>
<evidence type="ECO:0000256" key="3">
    <source>
        <dbReference type="ARBA" id="ARBA00005189"/>
    </source>
</evidence>
<reference evidence="17" key="2">
    <citation type="submission" date="2023-03" db="EMBL/GenBank/DDBJ databases">
        <authorList>
            <person name="Inwood S.N."/>
            <person name="Skelly J.G."/>
            <person name="Guhlin J."/>
            <person name="Harrop T.W.R."/>
            <person name="Goldson S.G."/>
            <person name="Dearden P.K."/>
        </authorList>
    </citation>
    <scope>NUCLEOTIDE SEQUENCE</scope>
    <source>
        <strain evidence="17">Lincoln</strain>
        <tissue evidence="17">Whole body</tissue>
    </source>
</reference>
<keyword evidence="9" id="KW-0443">Lipid metabolism</keyword>
<dbReference type="Pfam" id="PF02770">
    <property type="entry name" value="Acyl-CoA_dh_M"/>
    <property type="match status" value="1"/>
</dbReference>
<dbReference type="GO" id="GO:0071949">
    <property type="term" value="F:FAD binding"/>
    <property type="evidence" value="ECO:0007669"/>
    <property type="project" value="InterPro"/>
</dbReference>
<dbReference type="InterPro" id="IPR002655">
    <property type="entry name" value="Acyl-CoA_oxidase_C"/>
</dbReference>
<dbReference type="GO" id="GO:0005777">
    <property type="term" value="C:peroxisome"/>
    <property type="evidence" value="ECO:0007669"/>
    <property type="project" value="UniProtKB-SubCell"/>
</dbReference>
<dbReference type="InterPro" id="IPR009100">
    <property type="entry name" value="AcylCoA_DH/oxidase_NM_dom_sf"/>
</dbReference>
<evidence type="ECO:0000256" key="9">
    <source>
        <dbReference type="ARBA" id="ARBA00023098"/>
    </source>
</evidence>
<evidence type="ECO:0000256" key="6">
    <source>
        <dbReference type="ARBA" id="ARBA00022827"/>
    </source>
</evidence>
<dbReference type="FunFam" id="1.20.140.10:FF:000007">
    <property type="entry name" value="Acyl-coenzyme A oxidase"/>
    <property type="match status" value="1"/>
</dbReference>
<evidence type="ECO:0000256" key="5">
    <source>
        <dbReference type="ARBA" id="ARBA00022630"/>
    </source>
</evidence>
<keyword evidence="8" id="KW-0560">Oxidoreductase</keyword>
<comment type="pathway">
    <text evidence="3">Lipid metabolism.</text>
</comment>
<dbReference type="FunFam" id="2.40.110.10:FF:000005">
    <property type="entry name" value="Acyl-coenzyme A oxidase"/>
    <property type="match status" value="1"/>
</dbReference>
<gene>
    <name evidence="17" type="ORF">PV327_010639</name>
</gene>
<dbReference type="AlphaFoldDB" id="A0AA39FT08"/>
<dbReference type="GO" id="GO:0055088">
    <property type="term" value="P:lipid homeostasis"/>
    <property type="evidence" value="ECO:0007669"/>
    <property type="project" value="TreeGrafter"/>
</dbReference>
<keyword evidence="5 11" id="KW-0285">Flavoprotein</keyword>
<dbReference type="Gene3D" id="2.40.110.10">
    <property type="entry name" value="Butyryl-CoA Dehydrogenase, subunit A, domain 2"/>
    <property type="match status" value="1"/>
</dbReference>
<dbReference type="InterPro" id="IPR055060">
    <property type="entry name" value="ACOX_C_alpha1"/>
</dbReference>
<evidence type="ECO:0000256" key="4">
    <source>
        <dbReference type="ARBA" id="ARBA00006288"/>
    </source>
</evidence>
<comment type="caution">
    <text evidence="17">The sequence shown here is derived from an EMBL/GenBank/DDBJ whole genome shotgun (WGS) entry which is preliminary data.</text>
</comment>
<dbReference type="GO" id="GO:0016402">
    <property type="term" value="F:pristanoyl-CoA oxidase activity"/>
    <property type="evidence" value="ECO:0007669"/>
    <property type="project" value="TreeGrafter"/>
</dbReference>
<dbReference type="FunFam" id="1.20.140.10:FF:000010">
    <property type="entry name" value="Acyl-coenzyme A oxidase"/>
    <property type="match status" value="1"/>
</dbReference>
<keyword evidence="6 11" id="KW-0274">FAD</keyword>
<reference evidence="17" key="1">
    <citation type="journal article" date="2023" name="bioRxiv">
        <title>Scaffold-level genome assemblies of two parasitoid biocontrol wasps reveal the parthenogenesis mechanism and an associated novel virus.</title>
        <authorList>
            <person name="Inwood S."/>
            <person name="Skelly J."/>
            <person name="Guhlin J."/>
            <person name="Harrop T."/>
            <person name="Goldson S."/>
            <person name="Dearden P."/>
        </authorList>
    </citation>
    <scope>NUCLEOTIDE SEQUENCE</scope>
    <source>
        <strain evidence="17">Lincoln</strain>
        <tissue evidence="17">Whole body</tissue>
    </source>
</reference>
<organism evidence="17 18">
    <name type="scientific">Microctonus hyperodae</name>
    <name type="common">Parasitoid wasp</name>
    <dbReference type="NCBI Taxonomy" id="165561"/>
    <lineage>
        <taxon>Eukaryota</taxon>
        <taxon>Metazoa</taxon>
        <taxon>Ecdysozoa</taxon>
        <taxon>Arthropoda</taxon>
        <taxon>Hexapoda</taxon>
        <taxon>Insecta</taxon>
        <taxon>Pterygota</taxon>
        <taxon>Neoptera</taxon>
        <taxon>Endopterygota</taxon>
        <taxon>Hymenoptera</taxon>
        <taxon>Apocrita</taxon>
        <taxon>Ichneumonoidea</taxon>
        <taxon>Braconidae</taxon>
        <taxon>Euphorinae</taxon>
        <taxon>Microctonus</taxon>
    </lineage>
</organism>
<keyword evidence="7" id="KW-0276">Fatty acid metabolism</keyword>
<sequence length="701" mass="80017">MRILYNHHQPINNLSAQAFDLIIMKLLRMKELIRDLPKGGPLALYRKRAHFDWKTLKFILFGENYLEYQNKLYKFMENSPAFQPINGKITMDEYRRRCFNQIKLLMKNNFSITNGGQLNIYFQYDSSIPVVMGIFYAMVPGVLFSLGTERHFELLGKFNQGEYRGCFALTEVSHGTNAKGMRTTAKYDIDLQCFILNTPDFEAAKFWIGGLGKQATHAVVFAQLITPDGQCHGLNVFIAQIRDPKTMLPLSNLTIGDLGEKMGLNGVDNGFIMFHNFKLPRENLLNKMGDVTPDGKFISLIKDPSKRFGASLGALSIGRVNITNICFKYCSLAIVIAIRYCAVRRQFGPSNSEEWPVLEYQTLYGRLMPWLAASYAMHIFSTNFLDKVQMFQVKLMNNKDKDIVAAEGLEIHALSSATKPFCSWTARDAIQDCREVCGGMGYLKVARLGDIRADHDANCTYEGENNVLIQQTSNWLLSIYPNIIKGVFVASPLGSINFLPRYQTILKDKYTSTTVEQTLEPENLLKGFQWLVCYYLDVTYKRVEELRNSGISQFMVRNDSQTFFARSLSLVYGEHATFQSFLETLKNNDWPSEERVVMTKLCSLYGAWMLERRLGDLYGGGYADPASKMHVLLREGILRLSKELVDEAVALVDVLAPPDFIINSPLGMSDGEVYKHLEKFLQQNKENFERPKWWPEMISKL</sequence>
<comment type="similarity">
    <text evidence="4 11">Belongs to the acyl-CoA oxidase family.</text>
</comment>
<feature type="active site" description="Proton acceptor" evidence="12">
    <location>
        <position position="462"/>
    </location>
</feature>
<dbReference type="InterPro" id="IPR046373">
    <property type="entry name" value="Acyl-CoA_Oxase/DH_mid-dom_sf"/>
</dbReference>
<comment type="subcellular location">
    <subcellularLocation>
        <location evidence="2">Peroxisome</location>
    </subcellularLocation>
</comment>
<comment type="cofactor">
    <cofactor evidence="1">
        <name>FAD</name>
        <dbReference type="ChEBI" id="CHEBI:57692"/>
    </cofactor>
</comment>
<proteinExistence type="inferred from homology"/>
<dbReference type="PIRSF" id="PIRSF000168">
    <property type="entry name" value="Acyl-CoA_oxidase"/>
    <property type="match status" value="1"/>
</dbReference>
<evidence type="ECO:0000256" key="1">
    <source>
        <dbReference type="ARBA" id="ARBA00001974"/>
    </source>
</evidence>
<evidence type="ECO:0000313" key="18">
    <source>
        <dbReference type="Proteomes" id="UP001168972"/>
    </source>
</evidence>
<feature type="domain" description="Acyl-CoA oxidase C-alpha1" evidence="16">
    <location>
        <begin position="313"/>
        <end position="477"/>
    </location>
</feature>
<evidence type="ECO:0000256" key="2">
    <source>
        <dbReference type="ARBA" id="ARBA00004275"/>
    </source>
</evidence>
<evidence type="ECO:0000313" key="17">
    <source>
        <dbReference type="EMBL" id="KAK0174935.1"/>
    </source>
</evidence>
<evidence type="ECO:0000256" key="13">
    <source>
        <dbReference type="PIRSR" id="PIRSR000168-2"/>
    </source>
</evidence>
<protein>
    <recommendedName>
        <fullName evidence="11">Acyl-coenzyme A oxidase</fullName>
    </recommendedName>
</protein>
<dbReference type="Proteomes" id="UP001168972">
    <property type="component" value="Unassembled WGS sequence"/>
</dbReference>
<evidence type="ECO:0000256" key="11">
    <source>
        <dbReference type="PIRNR" id="PIRNR000168"/>
    </source>
</evidence>
<dbReference type="SUPFAM" id="SSF47203">
    <property type="entry name" value="Acyl-CoA dehydrogenase C-terminal domain-like"/>
    <property type="match status" value="2"/>
</dbReference>
<dbReference type="Pfam" id="PF01756">
    <property type="entry name" value="ACOX"/>
    <property type="match status" value="1"/>
</dbReference>
<feature type="binding site" evidence="13">
    <location>
        <position position="170"/>
    </location>
    <ligand>
        <name>FAD</name>
        <dbReference type="ChEBI" id="CHEBI:57692"/>
    </ligand>
</feature>
<feature type="domain" description="Acyl-CoA oxidase/dehydrogenase middle" evidence="15">
    <location>
        <begin position="166"/>
        <end position="276"/>
    </location>
</feature>
<evidence type="ECO:0000259" key="15">
    <source>
        <dbReference type="Pfam" id="PF02770"/>
    </source>
</evidence>
<keyword evidence="18" id="KW-1185">Reference proteome</keyword>
<dbReference type="PANTHER" id="PTHR10909">
    <property type="entry name" value="ELECTRON TRANSPORT OXIDOREDUCTASE"/>
    <property type="match status" value="1"/>
</dbReference>
<evidence type="ECO:0000256" key="7">
    <source>
        <dbReference type="ARBA" id="ARBA00022832"/>
    </source>
</evidence>
<evidence type="ECO:0000256" key="8">
    <source>
        <dbReference type="ARBA" id="ARBA00023002"/>
    </source>
</evidence>
<dbReference type="PANTHER" id="PTHR10909:SF390">
    <property type="entry name" value="PEROXISOMAL ACYL-COENZYME A OXIDASE 3"/>
    <property type="match status" value="1"/>
</dbReference>
<keyword evidence="10" id="KW-0576">Peroxisome</keyword>
<evidence type="ECO:0000259" key="16">
    <source>
        <dbReference type="Pfam" id="PF22924"/>
    </source>
</evidence>
<feature type="domain" description="Acyl-CoA oxidase C-terminal" evidence="14">
    <location>
        <begin position="521"/>
        <end position="700"/>
    </location>
</feature>